<evidence type="ECO:0000313" key="1">
    <source>
        <dbReference type="EMBL" id="MBE9217484.1"/>
    </source>
</evidence>
<reference evidence="1" key="1">
    <citation type="submission" date="2020-10" db="EMBL/GenBank/DDBJ databases">
        <authorList>
            <person name="Castelo-Branco R."/>
            <person name="Eusebio N."/>
            <person name="Adriana R."/>
            <person name="Vieira A."/>
            <person name="Brugerolle De Fraissinette N."/>
            <person name="Rezende De Castro R."/>
            <person name="Schneider M.P."/>
            <person name="Vasconcelos V."/>
            <person name="Leao P.N."/>
        </authorList>
    </citation>
    <scope>NUCLEOTIDE SEQUENCE</scope>
    <source>
        <strain evidence="1">LEGE 04289</strain>
    </source>
</reference>
<name>A0ACC5PY05_DOLFA</name>
<protein>
    <submittedName>
        <fullName evidence="1">Uncharacterized protein</fullName>
    </submittedName>
</protein>
<organism evidence="1 2">
    <name type="scientific">Dolichospermum flos-aquae LEGE 04289</name>
    <dbReference type="NCBI Taxonomy" id="1828708"/>
    <lineage>
        <taxon>Bacteria</taxon>
        <taxon>Bacillati</taxon>
        <taxon>Cyanobacteriota</taxon>
        <taxon>Cyanophyceae</taxon>
        <taxon>Nostocales</taxon>
        <taxon>Aphanizomenonaceae</taxon>
        <taxon>Dolichospermum</taxon>
    </lineage>
</organism>
<evidence type="ECO:0000313" key="2">
    <source>
        <dbReference type="Proteomes" id="UP000597867"/>
    </source>
</evidence>
<gene>
    <name evidence="1" type="ORF">IQ222_01390</name>
</gene>
<comment type="caution">
    <text evidence="1">The sequence shown here is derived from an EMBL/GenBank/DDBJ whole genome shotgun (WGS) entry which is preliminary data.</text>
</comment>
<proteinExistence type="predicted"/>
<accession>A0ACC5PY05</accession>
<dbReference type="Proteomes" id="UP000597867">
    <property type="component" value="Unassembled WGS sequence"/>
</dbReference>
<keyword evidence="2" id="KW-1185">Reference proteome</keyword>
<dbReference type="EMBL" id="JADEWF010000002">
    <property type="protein sequence ID" value="MBE9217484.1"/>
    <property type="molecule type" value="Genomic_DNA"/>
</dbReference>
<sequence length="121" mass="14013">MKRIIKTWLTAWLAIEGGLYYTPDENGGYSIIKILKIDNDGYHIRLFSNNFMIPPKSIDEKSLFMAGMWDRKPGESMGMGHLPLSRATFIEWNPVFIQKSTVKPDELEGYKMWLDDKGGYF</sequence>